<organism evidence="1 2">
    <name type="scientific">Brevibacillus thermoruber</name>
    <dbReference type="NCBI Taxonomy" id="33942"/>
    <lineage>
        <taxon>Bacteria</taxon>
        <taxon>Bacillati</taxon>
        <taxon>Bacillota</taxon>
        <taxon>Bacilli</taxon>
        <taxon>Bacillales</taxon>
        <taxon>Paenibacillaceae</taxon>
        <taxon>Brevibacillus</taxon>
    </lineage>
</organism>
<name>A0A9X3TTT1_9BACL</name>
<proteinExistence type="predicted"/>
<keyword evidence="2" id="KW-1185">Reference proteome</keyword>
<protein>
    <submittedName>
        <fullName evidence="1">Uncharacterized protein</fullName>
    </submittedName>
</protein>
<evidence type="ECO:0000313" key="2">
    <source>
        <dbReference type="Proteomes" id="UP001151071"/>
    </source>
</evidence>
<reference evidence="1" key="1">
    <citation type="submission" date="2022-12" db="EMBL/GenBank/DDBJ databases">
        <title>Draft genome sequence of the thermophilic strain Brevibacillus thermoruber HT42, isolated from Los Humeros, Puebla, Mexico, with biotechnological potential.</title>
        <authorList>
            <person name="Lara Sanchez J."/>
            <person name="Solis Palacios R."/>
            <person name="Bustos Baena A.S."/>
            <person name="Ruz Baez A.E."/>
            <person name="Espinosa Luna G."/>
            <person name="Oliart Ros R.M."/>
        </authorList>
    </citation>
    <scope>NUCLEOTIDE SEQUENCE</scope>
    <source>
        <strain evidence="1">HT42</strain>
    </source>
</reference>
<dbReference type="Proteomes" id="UP001151071">
    <property type="component" value="Unassembled WGS sequence"/>
</dbReference>
<accession>A0A9X3TTT1</accession>
<gene>
    <name evidence="1" type="ORF">O3V59_22380</name>
</gene>
<dbReference type="RefSeq" id="WP_271141102.1">
    <property type="nucleotide sequence ID" value="NZ_JAPYYP010000070.1"/>
</dbReference>
<dbReference type="AlphaFoldDB" id="A0A9X3TTT1"/>
<dbReference type="EMBL" id="JAPYYP010000070">
    <property type="protein sequence ID" value="MDA5111082.1"/>
    <property type="molecule type" value="Genomic_DNA"/>
</dbReference>
<comment type="caution">
    <text evidence="1">The sequence shown here is derived from an EMBL/GenBank/DDBJ whole genome shotgun (WGS) entry which is preliminary data.</text>
</comment>
<evidence type="ECO:0000313" key="1">
    <source>
        <dbReference type="EMBL" id="MDA5111082.1"/>
    </source>
</evidence>
<sequence>MIDLDKSFYYAVPWGEVSYLRETLAALEIPFLIEQDDRLELAAGEIAFVFPDLPIRQYRHVFELFGNAGRRYPS</sequence>